<dbReference type="KEGG" id="qsa:O6P43_011066"/>
<dbReference type="Pfam" id="PF06955">
    <property type="entry name" value="XET_C"/>
    <property type="match status" value="1"/>
</dbReference>
<dbReference type="InterPro" id="IPR016455">
    <property type="entry name" value="XTH"/>
</dbReference>
<dbReference type="InterPro" id="IPR010713">
    <property type="entry name" value="XET_C"/>
</dbReference>
<comment type="function">
    <text evidence="9">Catalyzes xyloglucan endohydrolysis (XEH) and/or endotransglycosylation (XET). Cleaves and religates xyloglucan polymers, an essential constituent of the primary cell wall, and thereby participates in cell wall construction of growing tissues.</text>
</comment>
<keyword evidence="9" id="KW-0961">Cell wall biogenesis/degradation</keyword>
<dbReference type="InterPro" id="IPR044791">
    <property type="entry name" value="Beta-glucanase/XTH"/>
</dbReference>
<comment type="similarity">
    <text evidence="9">Belongs to the glycosyl hydrolase 16 family.</text>
</comment>
<protein>
    <recommendedName>
        <fullName evidence="9">Xyloglucan endotransglucosylase/hydrolase</fullName>
        <ecNumber evidence="9">2.4.1.207</ecNumber>
    </recommendedName>
</protein>
<keyword evidence="7 9" id="KW-0326">Glycosidase</keyword>
<keyword evidence="6" id="KW-1015">Disulfide bond</keyword>
<dbReference type="EC" id="2.4.1.207" evidence="9"/>
<evidence type="ECO:0000256" key="8">
    <source>
        <dbReference type="PIRSR" id="PIRSR005604-1"/>
    </source>
</evidence>
<dbReference type="InterPro" id="IPR000757">
    <property type="entry name" value="Beta-glucanase-like"/>
</dbReference>
<feature type="domain" description="GH16" evidence="10">
    <location>
        <begin position="17"/>
        <end position="212"/>
    </location>
</feature>
<dbReference type="GO" id="GO:0071555">
    <property type="term" value="P:cell wall organization"/>
    <property type="evidence" value="ECO:0007669"/>
    <property type="project" value="UniProtKB-KW"/>
</dbReference>
<evidence type="ECO:0000313" key="11">
    <source>
        <dbReference type="EMBL" id="KAJ7973309.1"/>
    </source>
</evidence>
<evidence type="ECO:0000256" key="6">
    <source>
        <dbReference type="ARBA" id="ARBA00023157"/>
    </source>
</evidence>
<dbReference type="Gene3D" id="2.60.120.200">
    <property type="match status" value="1"/>
</dbReference>
<keyword evidence="9" id="KW-0732">Signal</keyword>
<evidence type="ECO:0000256" key="4">
    <source>
        <dbReference type="ARBA" id="ARBA00022679"/>
    </source>
</evidence>
<feature type="signal peptide" evidence="9">
    <location>
        <begin position="1"/>
        <end position="25"/>
    </location>
</feature>
<feature type="chain" id="PRO_5041781414" description="Xyloglucan endotransglucosylase/hydrolase" evidence="9">
    <location>
        <begin position="26"/>
        <end position="278"/>
    </location>
</feature>
<evidence type="ECO:0000259" key="10">
    <source>
        <dbReference type="PROSITE" id="PS51762"/>
    </source>
</evidence>
<proteinExistence type="inferred from homology"/>
<evidence type="ECO:0000256" key="3">
    <source>
        <dbReference type="ARBA" id="ARBA00022525"/>
    </source>
</evidence>
<feature type="active site" description="Nucleophile" evidence="8">
    <location>
        <position position="106"/>
    </location>
</feature>
<dbReference type="Proteomes" id="UP001163823">
    <property type="component" value="Chromosome 4"/>
</dbReference>
<dbReference type="PROSITE" id="PS51762">
    <property type="entry name" value="GH16_2"/>
    <property type="match status" value="1"/>
</dbReference>
<feature type="active site" description="Proton donor" evidence="8">
    <location>
        <position position="110"/>
    </location>
</feature>
<keyword evidence="1 9" id="KW-0134">Cell wall</keyword>
<dbReference type="SUPFAM" id="SSF49899">
    <property type="entry name" value="Concanavalin A-like lectins/glucanases"/>
    <property type="match status" value="1"/>
</dbReference>
<evidence type="ECO:0000256" key="9">
    <source>
        <dbReference type="RuleBase" id="RU361120"/>
    </source>
</evidence>
<keyword evidence="3 9" id="KW-0964">Secreted</keyword>
<dbReference type="PIRSF" id="PIRSF005604">
    <property type="entry name" value="XET"/>
    <property type="match status" value="1"/>
</dbReference>
<dbReference type="EMBL" id="JARAOO010000004">
    <property type="protein sequence ID" value="KAJ7973309.1"/>
    <property type="molecule type" value="Genomic_DNA"/>
</dbReference>
<dbReference type="PANTHER" id="PTHR31062">
    <property type="entry name" value="XYLOGLUCAN ENDOTRANSGLUCOSYLASE/HYDROLASE PROTEIN 8-RELATED"/>
    <property type="match status" value="1"/>
</dbReference>
<evidence type="ECO:0000256" key="7">
    <source>
        <dbReference type="ARBA" id="ARBA00023295"/>
    </source>
</evidence>
<keyword evidence="12" id="KW-1185">Reference proteome</keyword>
<organism evidence="11 12">
    <name type="scientific">Quillaja saponaria</name>
    <name type="common">Soap bark tree</name>
    <dbReference type="NCBI Taxonomy" id="32244"/>
    <lineage>
        <taxon>Eukaryota</taxon>
        <taxon>Viridiplantae</taxon>
        <taxon>Streptophyta</taxon>
        <taxon>Embryophyta</taxon>
        <taxon>Tracheophyta</taxon>
        <taxon>Spermatophyta</taxon>
        <taxon>Magnoliopsida</taxon>
        <taxon>eudicotyledons</taxon>
        <taxon>Gunneridae</taxon>
        <taxon>Pentapetalae</taxon>
        <taxon>rosids</taxon>
        <taxon>fabids</taxon>
        <taxon>Fabales</taxon>
        <taxon>Quillajaceae</taxon>
        <taxon>Quillaja</taxon>
    </lineage>
</organism>
<name>A0AAD7Q1T7_QUISA</name>
<reference evidence="11" key="1">
    <citation type="journal article" date="2023" name="Science">
        <title>Elucidation of the pathway for biosynthesis of saponin adjuvants from the soapbark tree.</title>
        <authorList>
            <person name="Reed J."/>
            <person name="Orme A."/>
            <person name="El-Demerdash A."/>
            <person name="Owen C."/>
            <person name="Martin L.B.B."/>
            <person name="Misra R.C."/>
            <person name="Kikuchi S."/>
            <person name="Rejzek M."/>
            <person name="Martin A.C."/>
            <person name="Harkess A."/>
            <person name="Leebens-Mack J."/>
            <person name="Louveau T."/>
            <person name="Stephenson M.J."/>
            <person name="Osbourn A."/>
        </authorList>
    </citation>
    <scope>NUCLEOTIDE SEQUENCE</scope>
    <source>
        <strain evidence="11">S10</strain>
    </source>
</reference>
<comment type="caution">
    <text evidence="11">The sequence shown here is derived from an EMBL/GenBank/DDBJ whole genome shotgun (WGS) entry which is preliminary data.</text>
</comment>
<evidence type="ECO:0000256" key="5">
    <source>
        <dbReference type="ARBA" id="ARBA00022801"/>
    </source>
</evidence>
<dbReference type="GO" id="GO:0004553">
    <property type="term" value="F:hydrolase activity, hydrolyzing O-glycosyl compounds"/>
    <property type="evidence" value="ECO:0007669"/>
    <property type="project" value="InterPro"/>
</dbReference>
<evidence type="ECO:0000313" key="12">
    <source>
        <dbReference type="Proteomes" id="UP001163823"/>
    </source>
</evidence>
<comment type="PTM">
    <text evidence="9">Contains at least one intrachain disulfide bond essential for its enzymatic activity.</text>
</comment>
<keyword evidence="5 9" id="KW-0378">Hydrolase</keyword>
<dbReference type="Pfam" id="PF00722">
    <property type="entry name" value="Glyco_hydro_16"/>
    <property type="match status" value="1"/>
</dbReference>
<dbReference type="GO" id="GO:0042546">
    <property type="term" value="P:cell wall biogenesis"/>
    <property type="evidence" value="ECO:0007669"/>
    <property type="project" value="InterPro"/>
</dbReference>
<sequence>MDHSLLFSLLGFVFLASIYTSGAAADDVLFSQNYKDLWGNVGHVLHLNQDKEIQLIFDQSSGAGFISKEKYGSGMFNMKIKLPQKDTSGIITTFYLKTERDDNRDEIDFEFLGSSSNIKLHTNIFINGQGGREQEIDLWFNPTIDFHDYTLLWNQYQIVFIVDNIPIRVFKNKTSSGGSFPTQPMNIIGTIWNAPAWIGQVNWADAPFQAHYKGFGISGCQTQTTNDPQCQSSNLWWNEEKYWKLDSAQQKEYENVRSKYLVYDYCSKIASSSPECQN</sequence>
<keyword evidence="2 9" id="KW-0052">Apoplast</keyword>
<evidence type="ECO:0000256" key="1">
    <source>
        <dbReference type="ARBA" id="ARBA00022512"/>
    </source>
</evidence>
<dbReference type="AlphaFoldDB" id="A0AAD7Q1T7"/>
<accession>A0AAD7Q1T7</accession>
<dbReference type="GO" id="GO:0010411">
    <property type="term" value="P:xyloglucan metabolic process"/>
    <property type="evidence" value="ECO:0007669"/>
    <property type="project" value="InterPro"/>
</dbReference>
<gene>
    <name evidence="11" type="ORF">O6P43_011066</name>
</gene>
<dbReference type="GO" id="GO:0048046">
    <property type="term" value="C:apoplast"/>
    <property type="evidence" value="ECO:0007669"/>
    <property type="project" value="UniProtKB-SubCell"/>
</dbReference>
<keyword evidence="4 9" id="KW-0808">Transferase</keyword>
<dbReference type="GO" id="GO:0016762">
    <property type="term" value="F:xyloglucan:xyloglucosyl transferase activity"/>
    <property type="evidence" value="ECO:0007669"/>
    <property type="project" value="UniProtKB-EC"/>
</dbReference>
<comment type="subcellular location">
    <subcellularLocation>
        <location evidence="9">Secreted</location>
        <location evidence="9">Cell wall</location>
    </subcellularLocation>
    <subcellularLocation>
        <location evidence="9">Secreted</location>
        <location evidence="9">Extracellular space</location>
        <location evidence="9">Apoplast</location>
    </subcellularLocation>
</comment>
<evidence type="ECO:0000256" key="2">
    <source>
        <dbReference type="ARBA" id="ARBA00022523"/>
    </source>
</evidence>
<dbReference type="InterPro" id="IPR013320">
    <property type="entry name" value="ConA-like_dom_sf"/>
</dbReference>